<keyword evidence="2" id="KW-1185">Reference proteome</keyword>
<feature type="compositionally biased region" description="Low complexity" evidence="1">
    <location>
        <begin position="131"/>
        <end position="143"/>
    </location>
</feature>
<dbReference type="AlphaFoldDB" id="A0A915HJN4"/>
<feature type="region of interest" description="Disordered" evidence="1">
    <location>
        <begin position="120"/>
        <end position="159"/>
    </location>
</feature>
<reference evidence="3" key="1">
    <citation type="submission" date="2022-11" db="UniProtKB">
        <authorList>
            <consortium name="WormBaseParasite"/>
        </authorList>
    </citation>
    <scope>IDENTIFICATION</scope>
</reference>
<evidence type="ECO:0000313" key="2">
    <source>
        <dbReference type="Proteomes" id="UP000887565"/>
    </source>
</evidence>
<protein>
    <submittedName>
        <fullName evidence="3">Uncharacterized protein</fullName>
    </submittedName>
</protein>
<evidence type="ECO:0000313" key="3">
    <source>
        <dbReference type="WBParaSite" id="nRc.2.0.1.t01864-RA"/>
    </source>
</evidence>
<evidence type="ECO:0000256" key="1">
    <source>
        <dbReference type="SAM" id="MobiDB-lite"/>
    </source>
</evidence>
<sequence length="190" mass="21273">MSNIKGNHRTRVIDSLAEELDEICNRMKRSNSSQNLFIISRRTGYKNASFLCRGFHVGLIVEPTEYETSMSMSTSDFDQSDFDKGDDLLKPKISLTNNDQTRIRRLANMTPARIPRNRVFLDLKSQQQDPSTTTTTRSSSRNSGIKAGDSSLNSFSDDLPVNDDYTTNTGCSSCYDYLQTPVSPSKAGMD</sequence>
<dbReference type="WBParaSite" id="nRc.2.0.1.t01864-RA">
    <property type="protein sequence ID" value="nRc.2.0.1.t01864-RA"/>
    <property type="gene ID" value="nRc.2.0.1.g01864"/>
</dbReference>
<organism evidence="2 3">
    <name type="scientific">Romanomermis culicivorax</name>
    <name type="common">Nematode worm</name>
    <dbReference type="NCBI Taxonomy" id="13658"/>
    <lineage>
        <taxon>Eukaryota</taxon>
        <taxon>Metazoa</taxon>
        <taxon>Ecdysozoa</taxon>
        <taxon>Nematoda</taxon>
        <taxon>Enoplea</taxon>
        <taxon>Dorylaimia</taxon>
        <taxon>Mermithida</taxon>
        <taxon>Mermithoidea</taxon>
        <taxon>Mermithidae</taxon>
        <taxon>Romanomermis</taxon>
    </lineage>
</organism>
<proteinExistence type="predicted"/>
<dbReference type="Proteomes" id="UP000887565">
    <property type="component" value="Unplaced"/>
</dbReference>
<name>A0A915HJN4_ROMCU</name>
<accession>A0A915HJN4</accession>